<evidence type="ECO:0000256" key="4">
    <source>
        <dbReference type="ARBA" id="ARBA00022679"/>
    </source>
</evidence>
<dbReference type="GO" id="GO:0016746">
    <property type="term" value="F:acyltransferase activity"/>
    <property type="evidence" value="ECO:0007669"/>
    <property type="project" value="UniProtKB-KW"/>
</dbReference>
<sequence length="132" mass="15021">ENLRKSISSHAISVSETPEKIIRSNFRNLGRSLSETIKIYYGAGRKIIDSVEFEGTESVYKAKSKGRGILFITGHCGNWELMATAYAKLLPAYGIVRQINNPYINKFIERVRQRYGTRVMYKKGALKAEMKV</sequence>
<dbReference type="Pfam" id="PF03279">
    <property type="entry name" value="Lip_A_acyltrans"/>
    <property type="match status" value="1"/>
</dbReference>
<dbReference type="EMBL" id="BLSA01000867">
    <property type="protein sequence ID" value="GFP33992.1"/>
    <property type="molecule type" value="Genomic_DNA"/>
</dbReference>
<protein>
    <submittedName>
        <fullName evidence="7">Kdo2-lipid IVA lauroyltransferase/acyltransferase</fullName>
    </submittedName>
</protein>
<evidence type="ECO:0000256" key="6">
    <source>
        <dbReference type="ARBA" id="ARBA00023315"/>
    </source>
</evidence>
<keyword evidence="5" id="KW-0472">Membrane</keyword>
<evidence type="ECO:0000256" key="5">
    <source>
        <dbReference type="ARBA" id="ARBA00023136"/>
    </source>
</evidence>
<keyword evidence="3" id="KW-0997">Cell inner membrane</keyword>
<gene>
    <name evidence="7" type="ORF">HKBW3S42_02332</name>
</gene>
<evidence type="ECO:0000313" key="8">
    <source>
        <dbReference type="Proteomes" id="UP000568877"/>
    </source>
</evidence>
<feature type="non-terminal residue" evidence="7">
    <location>
        <position position="1"/>
    </location>
</feature>
<dbReference type="GO" id="GO:0009247">
    <property type="term" value="P:glycolipid biosynthetic process"/>
    <property type="evidence" value="ECO:0007669"/>
    <property type="project" value="UniProtKB-ARBA"/>
</dbReference>
<dbReference type="Proteomes" id="UP000568877">
    <property type="component" value="Unassembled WGS sequence"/>
</dbReference>
<evidence type="ECO:0000256" key="1">
    <source>
        <dbReference type="ARBA" id="ARBA00004533"/>
    </source>
</evidence>
<proteinExistence type="predicted"/>
<keyword evidence="6 7" id="KW-0012">Acyltransferase</keyword>
<evidence type="ECO:0000313" key="7">
    <source>
        <dbReference type="EMBL" id="GFP33992.1"/>
    </source>
</evidence>
<evidence type="ECO:0000256" key="3">
    <source>
        <dbReference type="ARBA" id="ARBA00022519"/>
    </source>
</evidence>
<comment type="caution">
    <text evidence="7">The sequence shown here is derived from an EMBL/GenBank/DDBJ whole genome shotgun (WGS) entry which is preliminary data.</text>
</comment>
<keyword evidence="2" id="KW-1003">Cell membrane</keyword>
<dbReference type="PANTHER" id="PTHR30606:SF9">
    <property type="entry name" value="LIPID A BIOSYNTHESIS LAUROYLTRANSFERASE"/>
    <property type="match status" value="1"/>
</dbReference>
<reference evidence="7 8" key="1">
    <citation type="journal article" date="2020" name="Front. Microbiol.">
        <title>Single-cell genomics of novel Actinobacteria with the Wood-Ljungdahl pathway discovered in a serpentinizing system.</title>
        <authorList>
            <person name="Merino N."/>
            <person name="Kawai M."/>
            <person name="Boyd E.S."/>
            <person name="Colman D.R."/>
            <person name="McGlynn S.E."/>
            <person name="Nealson K.H."/>
            <person name="Kurokawa K."/>
            <person name="Hongoh Y."/>
        </authorList>
    </citation>
    <scope>NUCLEOTIDE SEQUENCE [LARGE SCALE GENOMIC DNA]</scope>
    <source>
        <strain evidence="7 8">S42</strain>
    </source>
</reference>
<comment type="subcellular location">
    <subcellularLocation>
        <location evidence="1">Cell inner membrane</location>
    </subcellularLocation>
</comment>
<evidence type="ECO:0000256" key="2">
    <source>
        <dbReference type="ARBA" id="ARBA00022475"/>
    </source>
</evidence>
<name>A0A6V8PMY0_9ACTN</name>
<dbReference type="PANTHER" id="PTHR30606">
    <property type="entry name" value="LIPID A BIOSYNTHESIS LAUROYL ACYLTRANSFERASE"/>
    <property type="match status" value="1"/>
</dbReference>
<keyword evidence="4 7" id="KW-0808">Transferase</keyword>
<dbReference type="GO" id="GO:0005886">
    <property type="term" value="C:plasma membrane"/>
    <property type="evidence" value="ECO:0007669"/>
    <property type="project" value="UniProtKB-SubCell"/>
</dbReference>
<dbReference type="CDD" id="cd07984">
    <property type="entry name" value="LPLAT_LABLAT-like"/>
    <property type="match status" value="1"/>
</dbReference>
<accession>A0A6V8PMY0</accession>
<dbReference type="AlphaFoldDB" id="A0A6V8PMY0"/>
<dbReference type="InterPro" id="IPR004960">
    <property type="entry name" value="LipA_acyltrans"/>
</dbReference>
<organism evidence="7 8">
    <name type="scientific">Candidatus Hakubella thermalkaliphila</name>
    <dbReference type="NCBI Taxonomy" id="2754717"/>
    <lineage>
        <taxon>Bacteria</taxon>
        <taxon>Bacillati</taxon>
        <taxon>Actinomycetota</taxon>
        <taxon>Actinomycetota incertae sedis</taxon>
        <taxon>Candidatus Hakubellales</taxon>
        <taxon>Candidatus Hakubellaceae</taxon>
        <taxon>Candidatus Hakubella</taxon>
    </lineage>
</organism>